<dbReference type="Gene3D" id="2.40.50.140">
    <property type="entry name" value="Nucleic acid-binding proteins"/>
    <property type="match status" value="1"/>
</dbReference>
<name>A0A1I0YB79_SELRU</name>
<gene>
    <name evidence="1" type="ORF">SAMN05216587_11181</name>
</gene>
<evidence type="ECO:0000313" key="2">
    <source>
        <dbReference type="Proteomes" id="UP000183843"/>
    </source>
</evidence>
<dbReference type="Proteomes" id="UP000183843">
    <property type="component" value="Unassembled WGS sequence"/>
</dbReference>
<sequence length="200" mass="22748">MNLNVNLTEKPVVSFSGKAHWVKVNTRFDEFEGKRKYKLALSFDKETETKMKKICDDYLAAAKENEKFQGKKWSADATCGYKEQENGELYFFFQTGAFYRDKQTGEEKQRFVPVVDTVRRIQLDKDVAIGDGSMVRVLYQPSAYYASARANGINLYIVKLAVDKLIEYRGGAADFSEFGIELAENKPADDFGIADEEVPI</sequence>
<dbReference type="AlphaFoldDB" id="A0A1I0YB79"/>
<evidence type="ECO:0000313" key="1">
    <source>
        <dbReference type="EMBL" id="SFB10599.1"/>
    </source>
</evidence>
<accession>A0A1I0YB79</accession>
<reference evidence="1 2" key="1">
    <citation type="submission" date="2016-10" db="EMBL/GenBank/DDBJ databases">
        <authorList>
            <person name="de Groot N.N."/>
        </authorList>
    </citation>
    <scope>NUCLEOTIDE SEQUENCE [LARGE SCALE GENOMIC DNA]</scope>
    <source>
        <strain evidence="1 2">L14</strain>
    </source>
</reference>
<organism evidence="1 2">
    <name type="scientific">Selenomonas ruminantium</name>
    <dbReference type="NCBI Taxonomy" id="971"/>
    <lineage>
        <taxon>Bacteria</taxon>
        <taxon>Bacillati</taxon>
        <taxon>Bacillota</taxon>
        <taxon>Negativicutes</taxon>
        <taxon>Selenomonadales</taxon>
        <taxon>Selenomonadaceae</taxon>
        <taxon>Selenomonas</taxon>
    </lineage>
</organism>
<protein>
    <recommendedName>
        <fullName evidence="3">Single-stranded DNA-binding protein</fullName>
    </recommendedName>
</protein>
<dbReference type="EMBL" id="FOJX01000011">
    <property type="protein sequence ID" value="SFB10599.1"/>
    <property type="molecule type" value="Genomic_DNA"/>
</dbReference>
<proteinExistence type="predicted"/>
<dbReference type="RefSeq" id="WP_074816790.1">
    <property type="nucleotide sequence ID" value="NZ_FOJX01000011.1"/>
</dbReference>
<evidence type="ECO:0008006" key="3">
    <source>
        <dbReference type="Google" id="ProtNLM"/>
    </source>
</evidence>
<dbReference type="SUPFAM" id="SSF50249">
    <property type="entry name" value="Nucleic acid-binding proteins"/>
    <property type="match status" value="1"/>
</dbReference>
<dbReference type="InterPro" id="IPR012340">
    <property type="entry name" value="NA-bd_OB-fold"/>
</dbReference>